<feature type="transmembrane region" description="Helical" evidence="7">
    <location>
        <begin position="49"/>
        <end position="68"/>
    </location>
</feature>
<dbReference type="AlphaFoldDB" id="A0A449A5P3"/>
<dbReference type="EMBL" id="LR214951">
    <property type="protein sequence ID" value="VEU59547.1"/>
    <property type="molecule type" value="Genomic_DNA"/>
</dbReference>
<proteinExistence type="inferred from homology"/>
<dbReference type="GO" id="GO:0005886">
    <property type="term" value="C:plasma membrane"/>
    <property type="evidence" value="ECO:0007669"/>
    <property type="project" value="UniProtKB-SubCell"/>
</dbReference>
<dbReference type="InterPro" id="IPR003370">
    <property type="entry name" value="Chromate_transpt"/>
</dbReference>
<feature type="transmembrane region" description="Helical" evidence="7">
    <location>
        <begin position="80"/>
        <end position="100"/>
    </location>
</feature>
<protein>
    <submittedName>
        <fullName evidence="8">Chromate transporter</fullName>
    </submittedName>
</protein>
<dbReference type="RefSeq" id="WP_129719931.1">
    <property type="nucleotide sequence ID" value="NZ_LR214951.1"/>
</dbReference>
<dbReference type="PANTHER" id="PTHR43663">
    <property type="entry name" value="CHROMATE TRANSPORT PROTEIN-RELATED"/>
    <property type="match status" value="1"/>
</dbReference>
<dbReference type="GO" id="GO:0015109">
    <property type="term" value="F:chromate transmembrane transporter activity"/>
    <property type="evidence" value="ECO:0007669"/>
    <property type="project" value="InterPro"/>
</dbReference>
<reference evidence="8 9" key="1">
    <citation type="submission" date="2019-01" db="EMBL/GenBank/DDBJ databases">
        <authorList>
            <consortium name="Pathogen Informatics"/>
        </authorList>
    </citation>
    <scope>NUCLEOTIDE SEQUENCE [LARGE SCALE GENOMIC DNA]</scope>
    <source>
        <strain evidence="8 9">NCTC10166</strain>
    </source>
</reference>
<evidence type="ECO:0000256" key="3">
    <source>
        <dbReference type="ARBA" id="ARBA00022475"/>
    </source>
</evidence>
<organism evidence="8 9">
    <name type="scientific">Mesomycoplasma neurolyticum</name>
    <dbReference type="NCBI Taxonomy" id="2120"/>
    <lineage>
        <taxon>Bacteria</taxon>
        <taxon>Bacillati</taxon>
        <taxon>Mycoplasmatota</taxon>
        <taxon>Mycoplasmoidales</taxon>
        <taxon>Metamycoplasmataceae</taxon>
        <taxon>Mesomycoplasma</taxon>
    </lineage>
</organism>
<evidence type="ECO:0000256" key="7">
    <source>
        <dbReference type="SAM" id="Phobius"/>
    </source>
</evidence>
<keyword evidence="4 7" id="KW-0812">Transmembrane</keyword>
<dbReference type="KEGG" id="mnu:NCTC10166_00525"/>
<comment type="similarity">
    <text evidence="2">Belongs to the chromate ion transporter (CHR) (TC 2.A.51) family.</text>
</comment>
<feature type="transmembrane region" description="Helical" evidence="7">
    <location>
        <begin position="165"/>
        <end position="181"/>
    </location>
</feature>
<evidence type="ECO:0000313" key="8">
    <source>
        <dbReference type="EMBL" id="VEU59547.1"/>
    </source>
</evidence>
<comment type="subcellular location">
    <subcellularLocation>
        <location evidence="1">Cell membrane</location>
        <topology evidence="1">Multi-pass membrane protein</topology>
    </subcellularLocation>
</comment>
<dbReference type="InterPro" id="IPR052518">
    <property type="entry name" value="CHR_Transporter"/>
</dbReference>
<evidence type="ECO:0000256" key="1">
    <source>
        <dbReference type="ARBA" id="ARBA00004651"/>
    </source>
</evidence>
<keyword evidence="3" id="KW-1003">Cell membrane</keyword>
<dbReference type="PANTHER" id="PTHR43663:SF1">
    <property type="entry name" value="CHROMATE TRANSPORTER"/>
    <property type="match status" value="1"/>
</dbReference>
<feature type="transmembrane region" description="Helical" evidence="7">
    <location>
        <begin position="140"/>
        <end position="159"/>
    </location>
</feature>
<evidence type="ECO:0000313" key="9">
    <source>
        <dbReference type="Proteomes" id="UP000289440"/>
    </source>
</evidence>
<accession>A0A449A5P3</accession>
<keyword evidence="5 7" id="KW-1133">Transmembrane helix</keyword>
<dbReference type="Pfam" id="PF02417">
    <property type="entry name" value="Chromate_transp"/>
    <property type="match status" value="1"/>
</dbReference>
<evidence type="ECO:0000256" key="2">
    <source>
        <dbReference type="ARBA" id="ARBA00005262"/>
    </source>
</evidence>
<evidence type="ECO:0000256" key="6">
    <source>
        <dbReference type="ARBA" id="ARBA00023136"/>
    </source>
</evidence>
<feature type="transmembrane region" description="Helical" evidence="7">
    <location>
        <begin position="106"/>
        <end position="128"/>
    </location>
</feature>
<dbReference type="OrthoDB" id="9788907at2"/>
<keyword evidence="9" id="KW-1185">Reference proteome</keyword>
<evidence type="ECO:0000256" key="5">
    <source>
        <dbReference type="ARBA" id="ARBA00022989"/>
    </source>
</evidence>
<evidence type="ECO:0000256" key="4">
    <source>
        <dbReference type="ARBA" id="ARBA00022692"/>
    </source>
</evidence>
<name>A0A449A5P3_9BACT</name>
<keyword evidence="6 7" id="KW-0472">Membrane</keyword>
<dbReference type="Proteomes" id="UP000289440">
    <property type="component" value="Chromosome"/>
</dbReference>
<sequence>MKKDFWKVFFFIIKCTFVGFGGGNAIMPVIKEFAVNKYKWISDEEFNDGIVACNLIPGPAVIEMLSYIAIKKLGKFKGSLVVLIAVIPHVTLALILYYLASYLPLKYLYVINVGVISALIGIIAAFAYRFLKSSMSQLNLIVWVLLFLFTLLFCLFIPAPFNIPAIPLICIIFSIFILEIIKTKKSKGKK</sequence>
<gene>
    <name evidence="8" type="primary">chrA</name>
    <name evidence="8" type="ORF">NCTC10166_00525</name>
</gene>